<comment type="caution">
    <text evidence="1">The sequence shown here is derived from an EMBL/GenBank/DDBJ whole genome shotgun (WGS) entry which is preliminary data.</text>
</comment>
<gene>
    <name evidence="1" type="ORF">O6B32_02325</name>
</gene>
<evidence type="ECO:0000313" key="1">
    <source>
        <dbReference type="EMBL" id="MCZ6159319.1"/>
    </source>
</evidence>
<dbReference type="RefSeq" id="WP_269484376.1">
    <property type="nucleotide sequence ID" value="NZ_JAPXGH010000009.1"/>
</dbReference>
<protein>
    <submittedName>
        <fullName evidence="1">Uncharacterized protein</fullName>
    </submittedName>
</protein>
<sequence>MKNFNLMKKWIKIYIKNCFSDQPYIITIKSVLNEPYYFEEFVRWLANEKGENINSKLKKQINEYGGTFINYDDCLNY</sequence>
<dbReference type="EMBL" id="JAPXGO010000001">
    <property type="protein sequence ID" value="MCZ6159319.1"/>
    <property type="molecule type" value="Genomic_DNA"/>
</dbReference>
<dbReference type="Proteomes" id="UP001075225">
    <property type="component" value="Unassembled WGS sequence"/>
</dbReference>
<accession>A0A9Q4KMD1</accession>
<dbReference type="AlphaFoldDB" id="A0A9Q4KMD1"/>
<name>A0A9Q4KMD1_9BACT</name>
<reference evidence="1" key="1">
    <citation type="submission" date="2022-12" db="EMBL/GenBank/DDBJ databases">
        <title>Species Delineation and Comparative Genomics within the Campylobacter ureolyticus Complex.</title>
        <authorList>
            <person name="Maki J."/>
            <person name="Howard M."/>
            <person name="Connelly S."/>
            <person name="Hardy D.J."/>
            <person name="Cameron A."/>
        </authorList>
    </citation>
    <scope>NUCLEOTIDE SEQUENCE</scope>
    <source>
        <strain evidence="1">URMC_787</strain>
    </source>
</reference>
<evidence type="ECO:0000313" key="2">
    <source>
        <dbReference type="Proteomes" id="UP001075225"/>
    </source>
</evidence>
<organism evidence="1 2">
    <name type="scientific">Campylobacter ureolyticus</name>
    <dbReference type="NCBI Taxonomy" id="827"/>
    <lineage>
        <taxon>Bacteria</taxon>
        <taxon>Pseudomonadati</taxon>
        <taxon>Campylobacterota</taxon>
        <taxon>Epsilonproteobacteria</taxon>
        <taxon>Campylobacterales</taxon>
        <taxon>Campylobacteraceae</taxon>
        <taxon>Campylobacter</taxon>
    </lineage>
</organism>
<proteinExistence type="predicted"/>